<accession>A0A834J0J4</accession>
<feature type="region of interest" description="Disordered" evidence="1">
    <location>
        <begin position="595"/>
        <end position="634"/>
    </location>
</feature>
<dbReference type="Proteomes" id="UP000625711">
    <property type="component" value="Unassembled WGS sequence"/>
</dbReference>
<evidence type="ECO:0000313" key="3">
    <source>
        <dbReference type="Proteomes" id="UP000625711"/>
    </source>
</evidence>
<keyword evidence="3" id="KW-1185">Reference proteome</keyword>
<feature type="compositionally biased region" description="Basic and acidic residues" evidence="1">
    <location>
        <begin position="531"/>
        <end position="579"/>
    </location>
</feature>
<feature type="region of interest" description="Disordered" evidence="1">
    <location>
        <begin position="478"/>
        <end position="581"/>
    </location>
</feature>
<dbReference type="AlphaFoldDB" id="A0A834J0J4"/>
<feature type="compositionally biased region" description="Polar residues" evidence="1">
    <location>
        <begin position="408"/>
        <end position="420"/>
    </location>
</feature>
<evidence type="ECO:0000313" key="2">
    <source>
        <dbReference type="EMBL" id="KAF7287948.1"/>
    </source>
</evidence>
<proteinExistence type="predicted"/>
<feature type="compositionally biased region" description="Basic and acidic residues" evidence="1">
    <location>
        <begin position="602"/>
        <end position="627"/>
    </location>
</feature>
<feature type="compositionally biased region" description="Basic residues" evidence="1">
    <location>
        <begin position="487"/>
        <end position="517"/>
    </location>
</feature>
<reference evidence="2" key="1">
    <citation type="submission" date="2020-08" db="EMBL/GenBank/DDBJ databases">
        <title>Genome sequencing and assembly of the red palm weevil Rhynchophorus ferrugineus.</title>
        <authorList>
            <person name="Dias G.B."/>
            <person name="Bergman C.M."/>
            <person name="Manee M."/>
        </authorList>
    </citation>
    <scope>NUCLEOTIDE SEQUENCE</scope>
    <source>
        <strain evidence="2">AA-2017</strain>
        <tissue evidence="2">Whole larva</tissue>
    </source>
</reference>
<dbReference type="EMBL" id="JAACXV010000001">
    <property type="protein sequence ID" value="KAF7287948.1"/>
    <property type="molecule type" value="Genomic_DNA"/>
</dbReference>
<comment type="caution">
    <text evidence="2">The sequence shown here is derived from an EMBL/GenBank/DDBJ whole genome shotgun (WGS) entry which is preliminary data.</text>
</comment>
<evidence type="ECO:0000256" key="1">
    <source>
        <dbReference type="SAM" id="MobiDB-lite"/>
    </source>
</evidence>
<protein>
    <submittedName>
        <fullName evidence="2">Uncharacterized protein</fullName>
    </submittedName>
</protein>
<sequence length="634" mass="73779">METIEVKENDELFKLGNDEKKSQDVNFEEIETIEPIKLLPENAIYFYQKSLEKDPPAVPPPTPRELITDCYVTILPTIPDSLDTLDIPYVRENGIRDSIQLLSDYFSCEHYKQNLVQFWFLDVVVDCLWKTQDEYRFQKEQQKTVLEWLMFVFKLITMDDMTKELMFDIFAEAVMIAEEYIQSGGSKLPTPKNLFAFRQDNEDLNKISIDSLLSTSSTSVCQSVDENSNEYFIIKRDESIQAFKVSNKQIMMRDCASSIEPPTEDSYQTLISSHEIRDSTTSSTTEFYKPDMSTPPRFKSLTALLKESEDTITSVKNLEKPEPEEHCEWTNVQRKPIIADCPSKLVSISSMEDKTMQNDNTDEVLDNEQILKAFYEYNIWQLKNEMANDSKIGWTPSTTHIKNDSSSRQKVRNKTSTNPTKTEDGSSIFINSCILLAVKEIIFDYFYPQFSFDLARKALIQPQFLVTQELNTDWNIPKDLKTDFKKPPLKKPKKEKKKKGEKKAKKDKSSKKSKSTKSSKEKKSKDKKSKKSSDKKSKSSKKSDKTPKLTKEEKMELERQKKEQQELERERLKEEENKRFMFPLKDAVNDEFFLGIFPNYKPKKDKESKKKDSKGNKKEKKKNDKSSKKSKGKI</sequence>
<organism evidence="2 3">
    <name type="scientific">Rhynchophorus ferrugineus</name>
    <name type="common">Red palm weevil</name>
    <name type="synonym">Curculio ferrugineus</name>
    <dbReference type="NCBI Taxonomy" id="354439"/>
    <lineage>
        <taxon>Eukaryota</taxon>
        <taxon>Metazoa</taxon>
        <taxon>Ecdysozoa</taxon>
        <taxon>Arthropoda</taxon>
        <taxon>Hexapoda</taxon>
        <taxon>Insecta</taxon>
        <taxon>Pterygota</taxon>
        <taxon>Neoptera</taxon>
        <taxon>Endopterygota</taxon>
        <taxon>Coleoptera</taxon>
        <taxon>Polyphaga</taxon>
        <taxon>Cucujiformia</taxon>
        <taxon>Curculionidae</taxon>
        <taxon>Dryophthorinae</taxon>
        <taxon>Rhynchophorus</taxon>
    </lineage>
</organism>
<feature type="region of interest" description="Disordered" evidence="1">
    <location>
        <begin position="398"/>
        <end position="422"/>
    </location>
</feature>
<name>A0A834J0J4_RHYFE</name>
<gene>
    <name evidence="2" type="ORF">GWI33_000013</name>
</gene>
<dbReference type="OrthoDB" id="6776666at2759"/>